<dbReference type="InterPro" id="IPR008758">
    <property type="entry name" value="Peptidase_S28"/>
</dbReference>
<feature type="non-terminal residue" evidence="6">
    <location>
        <position position="1"/>
    </location>
</feature>
<dbReference type="PANTHER" id="PTHR11010">
    <property type="entry name" value="PROTEASE S28 PRO-X CARBOXYPEPTIDASE-RELATED"/>
    <property type="match status" value="1"/>
</dbReference>
<organism evidence="6">
    <name type="scientific">Medioppia subpectinata</name>
    <dbReference type="NCBI Taxonomy" id="1979941"/>
    <lineage>
        <taxon>Eukaryota</taxon>
        <taxon>Metazoa</taxon>
        <taxon>Ecdysozoa</taxon>
        <taxon>Arthropoda</taxon>
        <taxon>Chelicerata</taxon>
        <taxon>Arachnida</taxon>
        <taxon>Acari</taxon>
        <taxon>Acariformes</taxon>
        <taxon>Sarcoptiformes</taxon>
        <taxon>Oribatida</taxon>
        <taxon>Brachypylina</taxon>
        <taxon>Oppioidea</taxon>
        <taxon>Oppiidae</taxon>
        <taxon>Medioppia</taxon>
    </lineage>
</organism>
<dbReference type="Proteomes" id="UP000759131">
    <property type="component" value="Unassembled WGS sequence"/>
</dbReference>
<dbReference type="InterPro" id="IPR029058">
    <property type="entry name" value="AB_hydrolase_fold"/>
</dbReference>
<dbReference type="Pfam" id="PF05577">
    <property type="entry name" value="Peptidase_S28"/>
    <property type="match status" value="1"/>
</dbReference>
<keyword evidence="7" id="KW-1185">Reference proteome</keyword>
<comment type="similarity">
    <text evidence="1">Belongs to the peptidase S28 family.</text>
</comment>
<dbReference type="EMBL" id="CAJPIZ010050030">
    <property type="protein sequence ID" value="CAG2122713.1"/>
    <property type="molecule type" value="Genomic_DNA"/>
</dbReference>
<keyword evidence="3" id="KW-0732">Signal</keyword>
<dbReference type="PANTHER" id="PTHR11010:SF117">
    <property type="entry name" value="SERINE PROTEASE 16"/>
    <property type="match status" value="1"/>
</dbReference>
<gene>
    <name evidence="6" type="ORF">OSB1V03_LOCUS22659</name>
</gene>
<dbReference type="EMBL" id="OC904605">
    <property type="protein sequence ID" value="CAD7650016.1"/>
    <property type="molecule type" value="Genomic_DNA"/>
</dbReference>
<evidence type="ECO:0000256" key="1">
    <source>
        <dbReference type="ARBA" id="ARBA00011079"/>
    </source>
</evidence>
<keyword evidence="4" id="KW-0378">Hydrolase</keyword>
<sequence length="164" mass="18441">MEDLLKTPEGVVKLRKTLNLCDSFDGKNIDDIRYLAQTLAMNVGGSAQYNVTIDHIVKTMNDPSVGTPLQRVIHDDYVKVLQNTTVDPNQWVRQWIYQLCTSTADFVTSELPNSPFGHNIPVEFWTKQCTQVYGPQINAQTIQKAVDRTVATYGGKRPNITNVV</sequence>
<name>A0A7R9QL73_9ACAR</name>
<dbReference type="Gene3D" id="3.40.50.1820">
    <property type="entry name" value="alpha/beta hydrolase"/>
    <property type="match status" value="1"/>
</dbReference>
<evidence type="ECO:0000256" key="3">
    <source>
        <dbReference type="ARBA" id="ARBA00022729"/>
    </source>
</evidence>
<dbReference type="OrthoDB" id="1735038at2759"/>
<keyword evidence="5" id="KW-0325">Glycoprotein</keyword>
<accession>A0A7R9QL73</accession>
<dbReference type="GO" id="GO:0006508">
    <property type="term" value="P:proteolysis"/>
    <property type="evidence" value="ECO:0007669"/>
    <property type="project" value="UniProtKB-KW"/>
</dbReference>
<dbReference type="GO" id="GO:0008239">
    <property type="term" value="F:dipeptidyl-peptidase activity"/>
    <property type="evidence" value="ECO:0007669"/>
    <property type="project" value="TreeGrafter"/>
</dbReference>
<keyword evidence="2" id="KW-0645">Protease</keyword>
<dbReference type="AlphaFoldDB" id="A0A7R9QL73"/>
<evidence type="ECO:0000313" key="7">
    <source>
        <dbReference type="Proteomes" id="UP000759131"/>
    </source>
</evidence>
<dbReference type="GO" id="GO:0070008">
    <property type="term" value="F:serine-type exopeptidase activity"/>
    <property type="evidence" value="ECO:0007669"/>
    <property type="project" value="InterPro"/>
</dbReference>
<evidence type="ECO:0000313" key="6">
    <source>
        <dbReference type="EMBL" id="CAD7650016.1"/>
    </source>
</evidence>
<proteinExistence type="inferred from homology"/>
<reference evidence="6" key="1">
    <citation type="submission" date="2020-11" db="EMBL/GenBank/DDBJ databases">
        <authorList>
            <person name="Tran Van P."/>
        </authorList>
    </citation>
    <scope>NUCLEOTIDE SEQUENCE</scope>
</reference>
<evidence type="ECO:0000256" key="2">
    <source>
        <dbReference type="ARBA" id="ARBA00022670"/>
    </source>
</evidence>
<protein>
    <submittedName>
        <fullName evidence="6">Uncharacterized protein</fullName>
    </submittedName>
</protein>
<evidence type="ECO:0000256" key="5">
    <source>
        <dbReference type="ARBA" id="ARBA00023180"/>
    </source>
</evidence>
<evidence type="ECO:0000256" key="4">
    <source>
        <dbReference type="ARBA" id="ARBA00022801"/>
    </source>
</evidence>